<accession>A0A0D2HM35</accession>
<evidence type="ECO:0000313" key="3">
    <source>
        <dbReference type="EMBL" id="KIX11678.1"/>
    </source>
</evidence>
<dbReference type="GO" id="GO:0015074">
    <property type="term" value="P:DNA integration"/>
    <property type="evidence" value="ECO:0007669"/>
    <property type="project" value="InterPro"/>
</dbReference>
<dbReference type="SUPFAM" id="SSF56349">
    <property type="entry name" value="DNA breaking-rejoining enzymes"/>
    <property type="match status" value="1"/>
</dbReference>
<dbReference type="PANTHER" id="PTHR30349">
    <property type="entry name" value="PHAGE INTEGRASE-RELATED"/>
    <property type="match status" value="1"/>
</dbReference>
<dbReference type="InParanoid" id="A0A0D2HM35"/>
<gene>
    <name evidence="3" type="ORF">X474_23075</name>
</gene>
<dbReference type="InterPro" id="IPR011010">
    <property type="entry name" value="DNA_brk_join_enz"/>
</dbReference>
<dbReference type="InterPro" id="IPR013762">
    <property type="entry name" value="Integrase-like_cat_sf"/>
</dbReference>
<evidence type="ECO:0000313" key="4">
    <source>
        <dbReference type="Proteomes" id="UP000032233"/>
    </source>
</evidence>
<dbReference type="EMBL" id="AZAC01000046">
    <property type="protein sequence ID" value="KIX11678.1"/>
    <property type="molecule type" value="Genomic_DNA"/>
</dbReference>
<dbReference type="OrthoDB" id="9788852at2"/>
<dbReference type="RefSeq" id="WP_044351733.1">
    <property type="nucleotide sequence ID" value="NZ_AZAC01000046.1"/>
</dbReference>
<keyword evidence="1" id="KW-0233">DNA recombination</keyword>
<dbReference type="Pfam" id="PF00589">
    <property type="entry name" value="Phage_integrase"/>
    <property type="match status" value="1"/>
</dbReference>
<dbReference type="STRING" id="1429043.X474_23075"/>
<dbReference type="Gene3D" id="1.10.443.10">
    <property type="entry name" value="Intergrase catalytic core"/>
    <property type="match status" value="1"/>
</dbReference>
<dbReference type="InterPro" id="IPR050090">
    <property type="entry name" value="Tyrosine_recombinase_XerCD"/>
</dbReference>
<organism evidence="3 4">
    <name type="scientific">Dethiosulfatarculus sandiegensis</name>
    <dbReference type="NCBI Taxonomy" id="1429043"/>
    <lineage>
        <taxon>Bacteria</taxon>
        <taxon>Pseudomonadati</taxon>
        <taxon>Thermodesulfobacteriota</taxon>
        <taxon>Desulfarculia</taxon>
        <taxon>Desulfarculales</taxon>
        <taxon>Desulfarculaceae</taxon>
        <taxon>Dethiosulfatarculus</taxon>
    </lineage>
</organism>
<dbReference type="InterPro" id="IPR002104">
    <property type="entry name" value="Integrase_catalytic"/>
</dbReference>
<dbReference type="PANTHER" id="PTHR30349:SF82">
    <property type="entry name" value="INTEGRASE_RECOMBINASE YOEC-RELATED"/>
    <property type="match status" value="1"/>
</dbReference>
<keyword evidence="4" id="KW-1185">Reference proteome</keyword>
<dbReference type="GO" id="GO:0006310">
    <property type="term" value="P:DNA recombination"/>
    <property type="evidence" value="ECO:0007669"/>
    <property type="project" value="UniProtKB-KW"/>
</dbReference>
<evidence type="ECO:0000259" key="2">
    <source>
        <dbReference type="PROSITE" id="PS51898"/>
    </source>
</evidence>
<dbReference type="Proteomes" id="UP000032233">
    <property type="component" value="Unassembled WGS sequence"/>
</dbReference>
<dbReference type="PROSITE" id="PS51898">
    <property type="entry name" value="TYR_RECOMBINASE"/>
    <property type="match status" value="1"/>
</dbReference>
<dbReference type="AlphaFoldDB" id="A0A0D2HM35"/>
<proteinExistence type="predicted"/>
<evidence type="ECO:0000256" key="1">
    <source>
        <dbReference type="ARBA" id="ARBA00023172"/>
    </source>
</evidence>
<protein>
    <recommendedName>
        <fullName evidence="2">Tyr recombinase domain-containing protein</fullName>
    </recommendedName>
</protein>
<sequence>MSRAVEPIRDPKKIAVIRSMLKTEGHPRDYLLFVLGINFALRISDLLALKLGDVIDEQYLVKPSFTIREKKTRKQRKTVINKPAREALEWFLKQADYPERDTYLFKSLRSSKPVDSVQVWRLLKAWCKKAGVNEDCGTHTLRKTWGYHARKKGVPLELIQAKFGHSSPAITRRYIGITADEIAAVEDEVCL</sequence>
<dbReference type="GO" id="GO:0003677">
    <property type="term" value="F:DNA binding"/>
    <property type="evidence" value="ECO:0007669"/>
    <property type="project" value="InterPro"/>
</dbReference>
<feature type="domain" description="Tyr recombinase" evidence="2">
    <location>
        <begin position="5"/>
        <end position="187"/>
    </location>
</feature>
<comment type="caution">
    <text evidence="3">The sequence shown here is derived from an EMBL/GenBank/DDBJ whole genome shotgun (WGS) entry which is preliminary data.</text>
</comment>
<name>A0A0D2HM35_9BACT</name>
<reference evidence="3 4" key="1">
    <citation type="submission" date="2013-11" db="EMBL/GenBank/DDBJ databases">
        <title>Metagenomic analysis of a methanogenic consortium involved in long chain n-alkane degradation.</title>
        <authorList>
            <person name="Davidova I.A."/>
            <person name="Callaghan A.V."/>
            <person name="Wawrik B."/>
            <person name="Pruitt S."/>
            <person name="Marks C."/>
            <person name="Duncan K.E."/>
            <person name="Suflita J.M."/>
        </authorList>
    </citation>
    <scope>NUCLEOTIDE SEQUENCE [LARGE SCALE GENOMIC DNA]</scope>
    <source>
        <strain evidence="3 4">SPR</strain>
    </source>
</reference>